<reference evidence="6 7" key="1">
    <citation type="journal article" date="2009" name="J. Bacteriol.">
        <title>Draft genome sequence of the extremely acidophilic bacterium Acidithiobacillus caldus ATCC 51756 reveals metabolic versatility in the genus Acidithiobacillus.</title>
        <authorList>
            <person name="Valdes J."/>
            <person name="Quatrini R."/>
            <person name="Hallberg K."/>
            <person name="Dopson M."/>
            <person name="Valenzuela P.D."/>
            <person name="Holmes D.S."/>
        </authorList>
    </citation>
    <scope>NUCLEOTIDE SEQUENCE [LARGE SCALE GENOMIC DNA]</scope>
    <source>
        <strain evidence="7">ATCC 51756 / DSM 8584 / KU</strain>
    </source>
</reference>
<dbReference type="InterPro" id="IPR034904">
    <property type="entry name" value="FSCA_dom_sf"/>
</dbReference>
<feature type="domain" description="Rieske" evidence="5">
    <location>
        <begin position="211"/>
        <end position="307"/>
    </location>
</feature>
<protein>
    <submittedName>
        <fullName evidence="6">Nitrogen-fixing NifU, C-terminal:Rieske (2Fe-2S) region</fullName>
    </submittedName>
</protein>
<dbReference type="Gene3D" id="2.102.10.10">
    <property type="entry name" value="Rieske [2Fe-2S] iron-sulphur domain"/>
    <property type="match status" value="1"/>
</dbReference>
<dbReference type="Proteomes" id="UP000005522">
    <property type="component" value="Chromosome"/>
</dbReference>
<dbReference type="InterPro" id="IPR001075">
    <property type="entry name" value="NIF_FeS_clus_asmbl_NifU_C"/>
</dbReference>
<dbReference type="RefSeq" id="WP_082179249.1">
    <property type="nucleotide sequence ID" value="NZ_CP005986.1"/>
</dbReference>
<dbReference type="InterPro" id="IPR017941">
    <property type="entry name" value="Rieske_2Fe-2S"/>
</dbReference>
<evidence type="ECO:0000259" key="5">
    <source>
        <dbReference type="PROSITE" id="PS51296"/>
    </source>
</evidence>
<dbReference type="Gene3D" id="3.30.300.130">
    <property type="entry name" value="Fe-S cluster assembly (FSCA)"/>
    <property type="match status" value="1"/>
</dbReference>
<dbReference type="CDD" id="cd03467">
    <property type="entry name" value="Rieske"/>
    <property type="match status" value="1"/>
</dbReference>
<dbReference type="AlphaFoldDB" id="A0A059ZVF9"/>
<dbReference type="eggNOG" id="COG0694">
    <property type="taxonomic scope" value="Bacteria"/>
</dbReference>
<dbReference type="SUPFAM" id="SSF50022">
    <property type="entry name" value="ISP domain"/>
    <property type="match status" value="1"/>
</dbReference>
<keyword evidence="4" id="KW-0411">Iron-sulfur</keyword>
<dbReference type="GO" id="GO:0005506">
    <property type="term" value="F:iron ion binding"/>
    <property type="evidence" value="ECO:0007669"/>
    <property type="project" value="InterPro"/>
</dbReference>
<dbReference type="KEGG" id="acz:Acaty_c1584"/>
<evidence type="ECO:0000256" key="4">
    <source>
        <dbReference type="ARBA" id="ARBA00023014"/>
    </source>
</evidence>
<evidence type="ECO:0000313" key="6">
    <source>
        <dbReference type="EMBL" id="AIA55448.1"/>
    </source>
</evidence>
<dbReference type="GO" id="GO:0016226">
    <property type="term" value="P:iron-sulfur cluster assembly"/>
    <property type="evidence" value="ECO:0007669"/>
    <property type="project" value="InterPro"/>
</dbReference>
<name>A0A059ZVF9_ACICK</name>
<dbReference type="GO" id="GO:0051537">
    <property type="term" value="F:2 iron, 2 sulfur cluster binding"/>
    <property type="evidence" value="ECO:0007669"/>
    <property type="project" value="UniProtKB-KW"/>
</dbReference>
<organism evidence="6 7">
    <name type="scientific">Acidithiobacillus caldus (strain ATCC 51756 / DSM 8584 / KU)</name>
    <dbReference type="NCBI Taxonomy" id="637389"/>
    <lineage>
        <taxon>Bacteria</taxon>
        <taxon>Pseudomonadati</taxon>
        <taxon>Pseudomonadota</taxon>
        <taxon>Acidithiobacillia</taxon>
        <taxon>Acidithiobacillales</taxon>
        <taxon>Acidithiobacillaceae</taxon>
        <taxon>Acidithiobacillus</taxon>
    </lineage>
</organism>
<dbReference type="eggNOG" id="COG4638">
    <property type="taxonomic scope" value="Bacteria"/>
</dbReference>
<evidence type="ECO:0000313" key="7">
    <source>
        <dbReference type="Proteomes" id="UP000005522"/>
    </source>
</evidence>
<keyword evidence="2" id="KW-0479">Metal-binding</keyword>
<evidence type="ECO:0000256" key="2">
    <source>
        <dbReference type="ARBA" id="ARBA00022723"/>
    </source>
</evidence>
<evidence type="ECO:0000256" key="3">
    <source>
        <dbReference type="ARBA" id="ARBA00023004"/>
    </source>
</evidence>
<dbReference type="SUPFAM" id="SSF117916">
    <property type="entry name" value="Fe-S cluster assembly (FSCA) domain-like"/>
    <property type="match status" value="1"/>
</dbReference>
<keyword evidence="1" id="KW-0001">2Fe-2S</keyword>
<dbReference type="EMBL" id="CP005986">
    <property type="protein sequence ID" value="AIA55448.1"/>
    <property type="molecule type" value="Genomic_DNA"/>
</dbReference>
<proteinExistence type="predicted"/>
<evidence type="ECO:0000256" key="1">
    <source>
        <dbReference type="ARBA" id="ARBA00022714"/>
    </source>
</evidence>
<accession>A0A059ZVF9</accession>
<dbReference type="Pfam" id="PF01106">
    <property type="entry name" value="NifU"/>
    <property type="match status" value="1"/>
</dbReference>
<dbReference type="HOGENOM" id="CLU_085666_0_0_6"/>
<keyword evidence="3" id="KW-0408">Iron</keyword>
<gene>
    <name evidence="6" type="ORF">Acaty_c1584</name>
</gene>
<sequence length="311" mass="34542">MDARPQNANTSLSEPSGQARVGEMIDCRDLDVDLAQIGSLEKVLDGWDETQKRTVNALLNAWEDVYREAFRRLIRSLRENPETLVVLRGAAQDPYLYAVLRSLGLVKASLQERIESALDGVRPSLEGHGGNVELVEVRPPDTVVLRLLGSCHGCPSSSLTLSEGVERAIREACPEIVHIETANQNITKTAEPSSGIQYISPFAITGRHRWVSLFPLSDLPVRQTISREFGRESLIFWRNKQDVVRCYRNACGHLGLPLDGGDVNRDGVLTCPAHGFRFHLDSGECLTVPEIQLDVRAVRVLNGMVQVRKED</sequence>
<dbReference type="PANTHER" id="PTHR11178">
    <property type="entry name" value="IRON-SULFUR CLUSTER SCAFFOLD PROTEIN NFU-RELATED"/>
    <property type="match status" value="1"/>
</dbReference>
<dbReference type="InterPro" id="IPR036922">
    <property type="entry name" value="Rieske_2Fe-2S_sf"/>
</dbReference>
<dbReference type="PROSITE" id="PS51296">
    <property type="entry name" value="RIESKE"/>
    <property type="match status" value="1"/>
</dbReference>
<dbReference type="Pfam" id="PF00355">
    <property type="entry name" value="Rieske"/>
    <property type="match status" value="1"/>
</dbReference>